<protein>
    <submittedName>
        <fullName evidence="1">Uncharacterized protein</fullName>
    </submittedName>
</protein>
<name>A0ABT4PKX6_9BACT</name>
<sequence length="72" mass="8272">IEAMRHSVQTTVASVLEGLRITKGNLDRQASKFEGRISNAPKQEKEFLTISRQQEIKAQLYIMLLQKREENA</sequence>
<comment type="caution">
    <text evidence="1">The sequence shown here is derived from an EMBL/GenBank/DDBJ whole genome shotgun (WGS) entry which is preliminary data.</text>
</comment>
<dbReference type="EMBL" id="JAPZVM010000041">
    <property type="protein sequence ID" value="MCZ8373728.1"/>
    <property type="molecule type" value="Genomic_DNA"/>
</dbReference>
<accession>A0ABT4PKX6</accession>
<organism evidence="1 2">
    <name type="scientific">Phocaeicola acetigenes</name>
    <dbReference type="NCBI Taxonomy" id="3016083"/>
    <lineage>
        <taxon>Bacteria</taxon>
        <taxon>Pseudomonadati</taxon>
        <taxon>Bacteroidota</taxon>
        <taxon>Bacteroidia</taxon>
        <taxon>Bacteroidales</taxon>
        <taxon>Bacteroidaceae</taxon>
        <taxon>Phocaeicola</taxon>
    </lineage>
</organism>
<proteinExistence type="predicted"/>
<reference evidence="1" key="1">
    <citation type="submission" date="2022-12" db="EMBL/GenBank/DDBJ databases">
        <title>Phocaeicola acetigenes sp. nov., isolated feces from a healthy human.</title>
        <authorList>
            <person name="Do H."/>
            <person name="Ha Y.B."/>
            <person name="Kim J.-S."/>
            <person name="Suh M.K."/>
            <person name="Kim H.S."/>
            <person name="Lee J.-S."/>
        </authorList>
    </citation>
    <scope>NUCLEOTIDE SEQUENCE</scope>
    <source>
        <strain evidence="1">KGMB11183</strain>
    </source>
</reference>
<evidence type="ECO:0000313" key="2">
    <source>
        <dbReference type="Proteomes" id="UP001141933"/>
    </source>
</evidence>
<dbReference type="RefSeq" id="WP_269879059.1">
    <property type="nucleotide sequence ID" value="NZ_JAPZVM010000041.1"/>
</dbReference>
<feature type="non-terminal residue" evidence="1">
    <location>
        <position position="1"/>
    </location>
</feature>
<feature type="non-terminal residue" evidence="1">
    <location>
        <position position="72"/>
    </location>
</feature>
<gene>
    <name evidence="1" type="ORF">O6P32_13620</name>
</gene>
<keyword evidence="2" id="KW-1185">Reference proteome</keyword>
<dbReference type="Proteomes" id="UP001141933">
    <property type="component" value="Unassembled WGS sequence"/>
</dbReference>
<evidence type="ECO:0000313" key="1">
    <source>
        <dbReference type="EMBL" id="MCZ8373728.1"/>
    </source>
</evidence>